<reference evidence="1" key="1">
    <citation type="submission" date="2014-12" db="EMBL/GenBank/DDBJ databases">
        <title>Insight into the proteome of Arion vulgaris.</title>
        <authorList>
            <person name="Aradska J."/>
            <person name="Bulat T."/>
            <person name="Smidak R."/>
            <person name="Sarate P."/>
            <person name="Gangsoo J."/>
            <person name="Sialana F."/>
            <person name="Bilban M."/>
            <person name="Lubec G."/>
        </authorList>
    </citation>
    <scope>NUCLEOTIDE SEQUENCE</scope>
    <source>
        <tissue evidence="1">Skin</tissue>
    </source>
</reference>
<name>A0A0B7ANE4_9EUPU</name>
<gene>
    <name evidence="1" type="primary">ORF132175</name>
</gene>
<evidence type="ECO:0000313" key="1">
    <source>
        <dbReference type="EMBL" id="CEK82544.1"/>
    </source>
</evidence>
<dbReference type="AlphaFoldDB" id="A0A0B7ANE4"/>
<accession>A0A0B7ANE4</accession>
<dbReference type="EMBL" id="HACG01035679">
    <property type="protein sequence ID" value="CEK82544.1"/>
    <property type="molecule type" value="Transcribed_RNA"/>
</dbReference>
<proteinExistence type="predicted"/>
<organism evidence="1">
    <name type="scientific">Arion vulgaris</name>
    <dbReference type="NCBI Taxonomy" id="1028688"/>
    <lineage>
        <taxon>Eukaryota</taxon>
        <taxon>Metazoa</taxon>
        <taxon>Spiralia</taxon>
        <taxon>Lophotrochozoa</taxon>
        <taxon>Mollusca</taxon>
        <taxon>Gastropoda</taxon>
        <taxon>Heterobranchia</taxon>
        <taxon>Euthyneura</taxon>
        <taxon>Panpulmonata</taxon>
        <taxon>Eupulmonata</taxon>
        <taxon>Stylommatophora</taxon>
        <taxon>Helicina</taxon>
        <taxon>Arionoidea</taxon>
        <taxon>Arionidae</taxon>
        <taxon>Arion</taxon>
    </lineage>
</organism>
<protein>
    <submittedName>
        <fullName evidence="1">Uncharacterized protein</fullName>
    </submittedName>
</protein>
<sequence>MSFIWCGTQGDMDHFGDDVQHDYDFNVNCSCGCASKYNLTECESNKAVFLSSRHGVGDRAPVKKLSKIF</sequence>